<feature type="region of interest" description="Disordered" evidence="8">
    <location>
        <begin position="1145"/>
        <end position="1185"/>
    </location>
</feature>
<feature type="region of interest" description="Disordered" evidence="8">
    <location>
        <begin position="1"/>
        <end position="79"/>
    </location>
</feature>
<evidence type="ECO:0000256" key="3">
    <source>
        <dbReference type="ARBA" id="ARBA00022737"/>
    </source>
</evidence>
<feature type="compositionally biased region" description="Basic and acidic residues" evidence="8">
    <location>
        <begin position="155"/>
        <end position="201"/>
    </location>
</feature>
<dbReference type="InterPro" id="IPR050701">
    <property type="entry name" value="Histone_Mod_Regulator"/>
</dbReference>
<dbReference type="InterPro" id="IPR019787">
    <property type="entry name" value="Znf_PHD-finger"/>
</dbReference>
<evidence type="ECO:0000256" key="2">
    <source>
        <dbReference type="ARBA" id="ARBA00022723"/>
    </source>
</evidence>
<feature type="region of interest" description="Disordered" evidence="8">
    <location>
        <begin position="1044"/>
        <end position="1085"/>
    </location>
</feature>
<dbReference type="InterPro" id="IPR019542">
    <property type="entry name" value="Enhancer_polycomb-like_N"/>
</dbReference>
<evidence type="ECO:0000259" key="10">
    <source>
        <dbReference type="PROSITE" id="PS51805"/>
    </source>
</evidence>
<feature type="compositionally biased region" description="Low complexity" evidence="8">
    <location>
        <begin position="291"/>
        <end position="312"/>
    </location>
</feature>
<dbReference type="CDD" id="cd15670">
    <property type="entry name" value="ePHD_BRPF"/>
    <property type="match status" value="1"/>
</dbReference>
<dbReference type="GO" id="GO:0008270">
    <property type="term" value="F:zinc ion binding"/>
    <property type="evidence" value="ECO:0007669"/>
    <property type="project" value="UniProtKB-KW"/>
</dbReference>
<evidence type="ECO:0000259" key="9">
    <source>
        <dbReference type="PROSITE" id="PS50016"/>
    </source>
</evidence>
<keyword evidence="6" id="KW-0539">Nucleus</keyword>
<dbReference type="PROSITE" id="PS01359">
    <property type="entry name" value="ZF_PHD_1"/>
    <property type="match status" value="1"/>
</dbReference>
<keyword evidence="4 7" id="KW-0863">Zinc-finger</keyword>
<dbReference type="PROSITE" id="PS50016">
    <property type="entry name" value="ZF_PHD_2"/>
    <property type="match status" value="1"/>
</dbReference>
<accession>A0A5J5ELP6</accession>
<feature type="compositionally biased region" description="Polar residues" evidence="8">
    <location>
        <begin position="222"/>
        <end position="245"/>
    </location>
</feature>
<evidence type="ECO:0000256" key="6">
    <source>
        <dbReference type="ARBA" id="ARBA00023242"/>
    </source>
</evidence>
<comment type="subcellular location">
    <subcellularLocation>
        <location evidence="1">Nucleus</location>
    </subcellularLocation>
</comment>
<keyword evidence="3" id="KW-0677">Repeat</keyword>
<dbReference type="InterPro" id="IPR011011">
    <property type="entry name" value="Znf_FYVE_PHD"/>
</dbReference>
<evidence type="ECO:0000256" key="4">
    <source>
        <dbReference type="ARBA" id="ARBA00022771"/>
    </source>
</evidence>
<dbReference type="InterPro" id="IPR001965">
    <property type="entry name" value="Znf_PHD"/>
</dbReference>
<dbReference type="SUPFAM" id="SSF57903">
    <property type="entry name" value="FYVE/PHD zinc finger"/>
    <property type="match status" value="1"/>
</dbReference>
<dbReference type="FunFam" id="3.30.40.10:FF:000008">
    <property type="entry name" value="Bromodomain containing 1, isoform CRA_a"/>
    <property type="match status" value="1"/>
</dbReference>
<dbReference type="OrthoDB" id="20839at2759"/>
<evidence type="ECO:0000256" key="8">
    <source>
        <dbReference type="SAM" id="MobiDB-lite"/>
    </source>
</evidence>
<feature type="domain" description="PHD-type" evidence="10">
    <location>
        <begin position="614"/>
        <end position="732"/>
    </location>
</feature>
<evidence type="ECO:0000313" key="12">
    <source>
        <dbReference type="Proteomes" id="UP000326924"/>
    </source>
</evidence>
<feature type="compositionally biased region" description="Polar residues" evidence="8">
    <location>
        <begin position="1167"/>
        <end position="1176"/>
    </location>
</feature>
<evidence type="ECO:0000256" key="1">
    <source>
        <dbReference type="ARBA" id="ARBA00004123"/>
    </source>
</evidence>
<feature type="region of interest" description="Disordered" evidence="8">
    <location>
        <begin position="272"/>
        <end position="390"/>
    </location>
</feature>
<feature type="region of interest" description="Disordered" evidence="8">
    <location>
        <begin position="105"/>
        <end position="124"/>
    </location>
</feature>
<dbReference type="FunFam" id="3.30.40.10:FF:000007">
    <property type="entry name" value="Bromodomain containing 1, isoform CRA_b"/>
    <property type="match status" value="1"/>
</dbReference>
<dbReference type="PROSITE" id="PS51805">
    <property type="entry name" value="EPHD"/>
    <property type="match status" value="1"/>
</dbReference>
<evidence type="ECO:0000256" key="7">
    <source>
        <dbReference type="PROSITE-ProRule" id="PRU00146"/>
    </source>
</evidence>
<name>A0A5J5ELP6_9PEZI</name>
<dbReference type="EMBL" id="VXIS01000227">
    <property type="protein sequence ID" value="KAA8896111.1"/>
    <property type="molecule type" value="Genomic_DNA"/>
</dbReference>
<dbReference type="Pfam" id="PF10513">
    <property type="entry name" value="EPL1"/>
    <property type="match status" value="1"/>
</dbReference>
<dbReference type="PANTHER" id="PTHR13793:SF107">
    <property type="entry name" value="BROMODOMAIN-CONTAINING PROTEIN HOMOLOG"/>
    <property type="match status" value="1"/>
</dbReference>
<dbReference type="GO" id="GO:0006357">
    <property type="term" value="P:regulation of transcription by RNA polymerase II"/>
    <property type="evidence" value="ECO:0007669"/>
    <property type="project" value="TreeGrafter"/>
</dbReference>
<dbReference type="SMART" id="SM00249">
    <property type="entry name" value="PHD"/>
    <property type="match status" value="2"/>
</dbReference>
<feature type="region of interest" description="Disordered" evidence="8">
    <location>
        <begin position="1205"/>
        <end position="1243"/>
    </location>
</feature>
<keyword evidence="12" id="KW-1185">Reference proteome</keyword>
<dbReference type="InterPro" id="IPR034732">
    <property type="entry name" value="EPHD"/>
</dbReference>
<feature type="region of interest" description="Disordered" evidence="8">
    <location>
        <begin position="1373"/>
        <end position="1438"/>
    </location>
</feature>
<dbReference type="InterPro" id="IPR013083">
    <property type="entry name" value="Znf_RING/FYVE/PHD"/>
</dbReference>
<proteinExistence type="predicted"/>
<dbReference type="GO" id="GO:0005634">
    <property type="term" value="C:nucleus"/>
    <property type="evidence" value="ECO:0007669"/>
    <property type="project" value="UniProtKB-SubCell"/>
</dbReference>
<dbReference type="Gene3D" id="3.30.40.10">
    <property type="entry name" value="Zinc/RING finger domain, C3HC4 (zinc finger)"/>
    <property type="match status" value="2"/>
</dbReference>
<feature type="compositionally biased region" description="Acidic residues" evidence="8">
    <location>
        <begin position="1205"/>
        <end position="1217"/>
    </location>
</feature>
<dbReference type="CDD" id="cd15492">
    <property type="entry name" value="PHD_BRPF_JADE_like"/>
    <property type="match status" value="1"/>
</dbReference>
<organism evidence="11 12">
    <name type="scientific">Sphaerosporella brunnea</name>
    <dbReference type="NCBI Taxonomy" id="1250544"/>
    <lineage>
        <taxon>Eukaryota</taxon>
        <taxon>Fungi</taxon>
        <taxon>Dikarya</taxon>
        <taxon>Ascomycota</taxon>
        <taxon>Pezizomycotina</taxon>
        <taxon>Pezizomycetes</taxon>
        <taxon>Pezizales</taxon>
        <taxon>Pyronemataceae</taxon>
        <taxon>Sphaerosporella</taxon>
    </lineage>
</organism>
<evidence type="ECO:0000256" key="5">
    <source>
        <dbReference type="ARBA" id="ARBA00022833"/>
    </source>
</evidence>
<dbReference type="Proteomes" id="UP000326924">
    <property type="component" value="Unassembled WGS sequence"/>
</dbReference>
<sequence length="1438" mass="158094">MASTSPKATRNPTQTPIRGRGRGRPRLYARGTSSTSRRKAGSGSRFVDNTPSGRRRPTYQNGYRPGGAGGGGRYIHPSTGEEIPASVYKEIMKSAQKGEVPASLRRVAPALPPPSSIGPDGVYKPREERSYFEFHPGLDVEQPLLVLTAEEVDGENYKPPETKTVKILDIKEEEEMRKDMDIVSTKEEPQQDTSDTGRARSEGSSQPQDTTEEYISKPGPESATSPVSSPPNDVSTNVDPMSATTNGDLAVRFSVPTEGIMNGLAIDPALAALTPPPIPVTDSSGSLPIDPALAAQSQPPPAQTETPAATPTDGPLKDDGVAQVAPTPPPTTPSAPDTGPSPVKRGMSDVPTLASLRAHRTTAGKPPPRPLPPATARKPRAQGRVENPHEKLHLREPSFRKIQEFKFSESARNGIDGMGLRGFNGAHSFDRAQPMSENMLAVGYQKSTRFECPPTLLRDQPDFGVDEELGPVALDLVEYDMDEQDDQWLNNYNSKRMITGDNKVSQEVFEFAMTKIEKQWVNLERKMPKVPAKPHGAGWPNRRRSSGRAGEDDEDEGAEDSKCAICDDGECENANAIVFCDGCNLAVHQECYGVPYIPEGQWHCRKCQQIPRQTAHCVFCPNTDGAFKQTTTNRWAHLLCAIWIPEVRLANPAFMEPVEGVESVPKSRWKLNCYICKQRMGACIQCSNRSCFQAFHVTCGRRARLHMKMKNSSGQGALLESSSLKALCHKHVPPDWRKENDVDNAAAEAMEFYATNFTGREWGDSHAAAVARPQLTLEDDMSRIYQRMGDKRKADQRTIWKLPSGAPVIPKIILEVLVTSLKTFGITNVRNFAAEACKYWTLKREARRGASLVRRLQVQADSNSFTSIEVTRKNYASLGRTQGEKKLERRKDFAGDLEKDLLGLMSIVKAVREREDGRVMDVEMLEDFVDAMFFPERPLMSNVLEEAQELDTSNLFQLGFGLIRDRLENRLYPSVSAFALDVRSVLKSSPAEPRLEFDIRVKRYVPPSIAFNPPKSSVEDSEVVGADILKKLDSSFKETLAKEREIREERQERPTKRPRLPQHLSIDGLPNGRDSSHSPNSPSDQLVKEALPELGKDKTLSIDPTQLAMGGTILGSVSKALAKELLVGSGDKNRPPWYVKDYRPSEMEVDNEPTKGKTKLPPRPSEDSANATTELTNPAPENMNGVVSTPQDSHMASFITEEDCDMEDAPGDLDDDFLPPPPAEPVSVAAPPAPESHLPLHSDLHDEDAEGELDDELAMAYTLGNDLPTVVNNPMNNFPLPDMDSTHEELGTDDDLLGGYRPEDLPSPLGMNMGDSASSVGRISSNTANATLDVPYASRLRDPMSDLPDLPPNLGIPEKGMDHEHFDTTSVLSDYPEDLDENLSMGMNGNDANADEDDEVGLAENEVTPSRRSRKATTRSNGRSGGGRAATSVRKKRR</sequence>
<feature type="compositionally biased region" description="Polar residues" evidence="8">
    <location>
        <begin position="1"/>
        <end position="16"/>
    </location>
</feature>
<evidence type="ECO:0000313" key="11">
    <source>
        <dbReference type="EMBL" id="KAA8896111.1"/>
    </source>
</evidence>
<feature type="region of interest" description="Disordered" evidence="8">
    <location>
        <begin position="529"/>
        <end position="559"/>
    </location>
</feature>
<protein>
    <recommendedName>
        <fullName evidence="13">PHD-zinc-finger like domain-containing protein</fullName>
    </recommendedName>
</protein>
<feature type="domain" description="PHD-type" evidence="9">
    <location>
        <begin position="560"/>
        <end position="610"/>
    </location>
</feature>
<feature type="region of interest" description="Disordered" evidence="8">
    <location>
        <begin position="151"/>
        <end position="245"/>
    </location>
</feature>
<evidence type="ECO:0008006" key="13">
    <source>
        <dbReference type="Google" id="ProtNLM"/>
    </source>
</evidence>
<dbReference type="PANTHER" id="PTHR13793">
    <property type="entry name" value="PHD FINGER PROTEINS"/>
    <property type="match status" value="1"/>
</dbReference>
<keyword evidence="5" id="KW-0862">Zinc</keyword>
<dbReference type="Pfam" id="PF13832">
    <property type="entry name" value="zf-HC5HC2H_2"/>
    <property type="match status" value="1"/>
</dbReference>
<feature type="compositionally biased region" description="Gly residues" evidence="8">
    <location>
        <begin position="64"/>
        <end position="73"/>
    </location>
</feature>
<dbReference type="InParanoid" id="A0A5J5ELP6"/>
<dbReference type="Pfam" id="PF13831">
    <property type="entry name" value="PHD_2"/>
    <property type="match status" value="1"/>
</dbReference>
<dbReference type="InterPro" id="IPR019786">
    <property type="entry name" value="Zinc_finger_PHD-type_CS"/>
</dbReference>
<feature type="compositionally biased region" description="Basic and acidic residues" evidence="8">
    <location>
        <begin position="1044"/>
        <end position="1055"/>
    </location>
</feature>
<gene>
    <name evidence="11" type="ORF">FN846DRAFT_893552</name>
</gene>
<reference evidence="11 12" key="1">
    <citation type="submission" date="2019-09" db="EMBL/GenBank/DDBJ databases">
        <title>Draft genome of the ectomycorrhizal ascomycete Sphaerosporella brunnea.</title>
        <authorList>
            <consortium name="DOE Joint Genome Institute"/>
            <person name="Benucci G.M."/>
            <person name="Marozzi G."/>
            <person name="Antonielli L."/>
            <person name="Sanchez S."/>
            <person name="Marco P."/>
            <person name="Wang X."/>
            <person name="Falini L.B."/>
            <person name="Barry K."/>
            <person name="Haridas S."/>
            <person name="Lipzen A."/>
            <person name="Labutti K."/>
            <person name="Grigoriev I.V."/>
            <person name="Murat C."/>
            <person name="Martin F."/>
            <person name="Albertini E."/>
            <person name="Donnini D."/>
            <person name="Bonito G."/>
        </authorList>
    </citation>
    <scope>NUCLEOTIDE SEQUENCE [LARGE SCALE GENOMIC DNA]</scope>
    <source>
        <strain evidence="11 12">Sb_GMNB300</strain>
    </source>
</reference>
<keyword evidence="2" id="KW-0479">Metal-binding</keyword>
<comment type="caution">
    <text evidence="11">The sequence shown here is derived from an EMBL/GenBank/DDBJ whole genome shotgun (WGS) entry which is preliminary data.</text>
</comment>